<dbReference type="InterPro" id="IPR036465">
    <property type="entry name" value="vWFA_dom_sf"/>
</dbReference>
<protein>
    <submittedName>
        <fullName evidence="1">VWA domain-containing protein</fullName>
    </submittedName>
</protein>
<comment type="caution">
    <text evidence="1">The sequence shown here is derived from an EMBL/GenBank/DDBJ whole genome shotgun (WGS) entry which is preliminary data.</text>
</comment>
<evidence type="ECO:0000313" key="2">
    <source>
        <dbReference type="Proteomes" id="UP000680206"/>
    </source>
</evidence>
<organism evidence="1 2">
    <name type="scientific">Actinomadura violacea</name>
    <dbReference type="NCBI Taxonomy" id="2819934"/>
    <lineage>
        <taxon>Bacteria</taxon>
        <taxon>Bacillati</taxon>
        <taxon>Actinomycetota</taxon>
        <taxon>Actinomycetes</taxon>
        <taxon>Streptosporangiales</taxon>
        <taxon>Thermomonosporaceae</taxon>
        <taxon>Actinomadura</taxon>
    </lineage>
</organism>
<dbReference type="EMBL" id="JAGEPF010000018">
    <property type="protein sequence ID" value="MBO2461488.1"/>
    <property type="molecule type" value="Genomic_DNA"/>
</dbReference>
<reference evidence="1 2" key="1">
    <citation type="submission" date="2021-03" db="EMBL/GenBank/DDBJ databases">
        <title>Actinomadura violae sp. nov., isolated from lichen in Thailand.</title>
        <authorList>
            <person name="Kanchanasin P."/>
            <person name="Saeng-In P."/>
            <person name="Phongsopitanun W."/>
            <person name="Yuki M."/>
            <person name="Kudo T."/>
            <person name="Ohkuma M."/>
            <person name="Tanasupawat S."/>
        </authorList>
    </citation>
    <scope>NUCLEOTIDE SEQUENCE [LARGE SCALE GENOMIC DNA]</scope>
    <source>
        <strain evidence="1 2">LCR2-06</strain>
    </source>
</reference>
<dbReference type="SUPFAM" id="SSF53300">
    <property type="entry name" value="vWA-like"/>
    <property type="match status" value="1"/>
</dbReference>
<name>A0ABS3RXK2_9ACTN</name>
<dbReference type="Gene3D" id="3.40.50.410">
    <property type="entry name" value="von Willebrand factor, type A domain"/>
    <property type="match status" value="1"/>
</dbReference>
<sequence>MHERDNERDNELVPGPRLRHIEILLDRSGSMWDVKEDTEGGLEAFLHTQREVEVPTTVTLRQFDDEYEVVYEAKPLEDVPQFRLVPRGRTALLDAIGRTLRKVGRRLEQIPAGWRPDEVIVVIVTDGRDNASQRYSPDQINGLIREHREGPNGWTFVFLGANQDAFSVAGELGIPRNTTLPYSSDRTEDSMTSAGHMVSRGTRHGRFAFTDDERDTAL</sequence>
<dbReference type="RefSeq" id="WP_208244847.1">
    <property type="nucleotide sequence ID" value="NZ_JAGEPF010000018.1"/>
</dbReference>
<dbReference type="Proteomes" id="UP000680206">
    <property type="component" value="Unassembled WGS sequence"/>
</dbReference>
<proteinExistence type="predicted"/>
<gene>
    <name evidence="1" type="ORF">J4709_28290</name>
</gene>
<evidence type="ECO:0000313" key="1">
    <source>
        <dbReference type="EMBL" id="MBO2461488.1"/>
    </source>
</evidence>
<accession>A0ABS3RXK2</accession>
<keyword evidence="2" id="KW-1185">Reference proteome</keyword>